<dbReference type="InterPro" id="IPR003591">
    <property type="entry name" value="Leu-rich_rpt_typical-subtyp"/>
</dbReference>
<sequence>MAWYRNILVIAVVSSIIIEPSSSGSILYKNAKGGLTAFPHNIPSDVTEIQIQRSNIPIIDYIEPFSSLTVFIFVDNGLLTFPDFSNVSGSLSRILLSQNNISTVYLPPMPALRTLDLGNNNLVQIPDIHRTTPALTNLYLGYNRIMRIDCIGPFPSLVSLNLDSNPLAVFPELTNVRTTLEELYLVDTPIQKIKRLPLMPRLRFLKIGNCEVEEFPDLTNVSSNLETLYFYRCKIKSIGYLPEMANLKSFFVYRNAIREFPNLVNISSKLVNLDLAYNEIRRVDAMPRMPALQTIKLDGNGIDEFPDLSNAADMLDTVRLYKNRIAYIPYERIIPLLQLKNLDLRQNPLTTLPHFCHLNHTLSIKLQGSNFNCDWRMGFLKIMEKAHNVTYPKETPNCVYPTRLVGRPWSRISIMELINETGDQPEPAPFQQFIFRKIDASTWSCPMAVDTVSTVSKMRCDALCGRTPSCFMFSDLDGLCLLTNSDVGRPETLNRLGNWYFRN</sequence>
<evidence type="ECO:0000313" key="4">
    <source>
        <dbReference type="EMBL" id="KAK2143343.1"/>
    </source>
</evidence>
<evidence type="ECO:0000256" key="2">
    <source>
        <dbReference type="ARBA" id="ARBA00022737"/>
    </source>
</evidence>
<keyword evidence="2" id="KW-0677">Repeat</keyword>
<dbReference type="EMBL" id="JAODUP010000852">
    <property type="protein sequence ID" value="KAK2143343.1"/>
    <property type="molecule type" value="Genomic_DNA"/>
</dbReference>
<evidence type="ECO:0000256" key="1">
    <source>
        <dbReference type="ARBA" id="ARBA00022614"/>
    </source>
</evidence>
<accession>A0AAD9IZB8</accession>
<dbReference type="Gene3D" id="3.80.10.10">
    <property type="entry name" value="Ribonuclease Inhibitor"/>
    <property type="match status" value="3"/>
</dbReference>
<dbReference type="InterPro" id="IPR050836">
    <property type="entry name" value="SDS22/Internalin_LRR"/>
</dbReference>
<dbReference type="AlphaFoldDB" id="A0AAD9IZB8"/>
<feature type="chain" id="PRO_5042244832" evidence="3">
    <location>
        <begin position="24"/>
        <end position="503"/>
    </location>
</feature>
<comment type="caution">
    <text evidence="4">The sequence shown here is derived from an EMBL/GenBank/DDBJ whole genome shotgun (WGS) entry which is preliminary data.</text>
</comment>
<keyword evidence="5" id="KW-1185">Reference proteome</keyword>
<organism evidence="4 5">
    <name type="scientific">Paralvinella palmiformis</name>
    <dbReference type="NCBI Taxonomy" id="53620"/>
    <lineage>
        <taxon>Eukaryota</taxon>
        <taxon>Metazoa</taxon>
        <taxon>Spiralia</taxon>
        <taxon>Lophotrochozoa</taxon>
        <taxon>Annelida</taxon>
        <taxon>Polychaeta</taxon>
        <taxon>Sedentaria</taxon>
        <taxon>Canalipalpata</taxon>
        <taxon>Terebellida</taxon>
        <taxon>Terebelliformia</taxon>
        <taxon>Alvinellidae</taxon>
        <taxon>Paralvinella</taxon>
    </lineage>
</organism>
<dbReference type="SUPFAM" id="SSF52058">
    <property type="entry name" value="L domain-like"/>
    <property type="match status" value="1"/>
</dbReference>
<evidence type="ECO:0000256" key="3">
    <source>
        <dbReference type="SAM" id="SignalP"/>
    </source>
</evidence>
<gene>
    <name evidence="4" type="ORF">LSH36_852g00030</name>
</gene>
<dbReference type="Pfam" id="PF13855">
    <property type="entry name" value="LRR_8"/>
    <property type="match status" value="1"/>
</dbReference>
<dbReference type="SMART" id="SM00364">
    <property type="entry name" value="LRR_BAC"/>
    <property type="match status" value="6"/>
</dbReference>
<dbReference type="InterPro" id="IPR001611">
    <property type="entry name" value="Leu-rich_rpt"/>
</dbReference>
<keyword evidence="3" id="KW-0732">Signal</keyword>
<dbReference type="SMART" id="SM00365">
    <property type="entry name" value="LRR_SD22"/>
    <property type="match status" value="5"/>
</dbReference>
<dbReference type="PANTHER" id="PTHR46652:SF8">
    <property type="entry name" value="LEUCINE RICH REPEAT CONTAINING 23"/>
    <property type="match status" value="1"/>
</dbReference>
<dbReference type="PROSITE" id="PS51450">
    <property type="entry name" value="LRR"/>
    <property type="match status" value="2"/>
</dbReference>
<dbReference type="SMART" id="SM00369">
    <property type="entry name" value="LRR_TYP"/>
    <property type="match status" value="5"/>
</dbReference>
<name>A0AAD9IZB8_9ANNE</name>
<proteinExistence type="predicted"/>
<feature type="signal peptide" evidence="3">
    <location>
        <begin position="1"/>
        <end position="23"/>
    </location>
</feature>
<dbReference type="Proteomes" id="UP001208570">
    <property type="component" value="Unassembled WGS sequence"/>
</dbReference>
<protein>
    <submittedName>
        <fullName evidence="4">Uncharacterized protein</fullName>
    </submittedName>
</protein>
<dbReference type="InterPro" id="IPR032675">
    <property type="entry name" value="LRR_dom_sf"/>
</dbReference>
<dbReference type="PANTHER" id="PTHR46652">
    <property type="entry name" value="LEUCINE-RICH REPEAT AND IQ DOMAIN-CONTAINING PROTEIN 1-RELATED"/>
    <property type="match status" value="1"/>
</dbReference>
<keyword evidence="1" id="KW-0433">Leucine-rich repeat</keyword>
<evidence type="ECO:0000313" key="5">
    <source>
        <dbReference type="Proteomes" id="UP001208570"/>
    </source>
</evidence>
<reference evidence="4" key="1">
    <citation type="journal article" date="2023" name="Mol. Biol. Evol.">
        <title>Third-Generation Sequencing Reveals the Adaptive Role of the Epigenome in Three Deep-Sea Polychaetes.</title>
        <authorList>
            <person name="Perez M."/>
            <person name="Aroh O."/>
            <person name="Sun Y."/>
            <person name="Lan Y."/>
            <person name="Juniper S.K."/>
            <person name="Young C.R."/>
            <person name="Angers B."/>
            <person name="Qian P.Y."/>
        </authorList>
    </citation>
    <scope>NUCLEOTIDE SEQUENCE</scope>
    <source>
        <strain evidence="4">P08H-3</strain>
    </source>
</reference>